<protein>
    <submittedName>
        <fullName evidence="1">Uncharacterized protein</fullName>
    </submittedName>
</protein>
<sequence>MLGGRLDLVRFRLRLVTLRLCVGLRILARDPRIGICIAAGVVGFSLQVFLRRGDLKPFRNLIGFPDSDPLFPIIQKPLARGAILFGRRETFLVTDFSSFFACPLGTRNQLVEFFHPEFLGRLVVRTREFLGGPAFHIF</sequence>
<comment type="caution">
    <text evidence="1">The sequence shown here is derived from an EMBL/GenBank/DDBJ whole genome shotgun (WGS) entry which is preliminary data.</text>
</comment>
<evidence type="ECO:0000313" key="2">
    <source>
        <dbReference type="Proteomes" id="UP000245916"/>
    </source>
</evidence>
<dbReference type="EMBL" id="QFFF01000001">
    <property type="protein sequence ID" value="PWG02134.1"/>
    <property type="molecule type" value="Genomic_DNA"/>
</dbReference>
<gene>
    <name evidence="1" type="ORF">DF286_04065</name>
</gene>
<keyword evidence="2" id="KW-1185">Reference proteome</keyword>
<dbReference type="AlphaFoldDB" id="A0A2U2J1D1"/>
<dbReference type="Proteomes" id="UP000245916">
    <property type="component" value="Unassembled WGS sequence"/>
</dbReference>
<reference evidence="1 2" key="1">
    <citation type="submission" date="2018-05" db="EMBL/GenBank/DDBJ databases">
        <title>Genome of Sphingosinicella humi QZX222.</title>
        <authorList>
            <person name="Qiao Z."/>
            <person name="Wang G."/>
        </authorList>
    </citation>
    <scope>NUCLEOTIDE SEQUENCE [LARGE SCALE GENOMIC DNA]</scope>
    <source>
        <strain evidence="1 2">QZX222</strain>
    </source>
</reference>
<proteinExistence type="predicted"/>
<accession>A0A2U2J1D1</accession>
<evidence type="ECO:0000313" key="1">
    <source>
        <dbReference type="EMBL" id="PWG02134.1"/>
    </source>
</evidence>
<name>A0A2U2J1D1_9SPHN</name>
<organism evidence="1 2">
    <name type="scientific">Allosphingosinicella humi</name>
    <dbReference type="NCBI Taxonomy" id="2068657"/>
    <lineage>
        <taxon>Bacteria</taxon>
        <taxon>Pseudomonadati</taxon>
        <taxon>Pseudomonadota</taxon>
        <taxon>Alphaproteobacteria</taxon>
        <taxon>Sphingomonadales</taxon>
        <taxon>Sphingomonadaceae</taxon>
        <taxon>Allosphingosinicella</taxon>
    </lineage>
</organism>